<reference evidence="2" key="1">
    <citation type="submission" date="2022-12" db="EMBL/GenBank/DDBJ databases">
        <authorList>
            <person name="Bing R.G."/>
            <person name="Willard D.J."/>
            <person name="Manesh M.J.H."/>
            <person name="Laemthong T."/>
            <person name="Crosby J.R."/>
            <person name="Kelly R.M."/>
        </authorList>
    </citation>
    <scope>NUCLEOTIDE SEQUENCE</scope>
    <source>
        <strain evidence="2">DSM 8991</strain>
    </source>
</reference>
<dbReference type="InterPro" id="IPR036291">
    <property type="entry name" value="NAD(P)-bd_dom_sf"/>
</dbReference>
<protein>
    <submittedName>
        <fullName evidence="2">CoA-binding protein</fullName>
    </submittedName>
</protein>
<organism evidence="2 3">
    <name type="scientific">Caldicellulosiruptor naganoensis</name>
    <dbReference type="NCBI Taxonomy" id="29324"/>
    <lineage>
        <taxon>Bacteria</taxon>
        <taxon>Bacillati</taxon>
        <taxon>Bacillota</taxon>
        <taxon>Bacillota incertae sedis</taxon>
        <taxon>Caldicellulosiruptorales</taxon>
        <taxon>Caldicellulosiruptoraceae</taxon>
        <taxon>Caldicellulosiruptor</taxon>
    </lineage>
</organism>
<gene>
    <name evidence="2" type="ORF">OTJ99_001169</name>
</gene>
<dbReference type="SMART" id="SM00881">
    <property type="entry name" value="CoA_binding"/>
    <property type="match status" value="1"/>
</dbReference>
<dbReference type="Pfam" id="PF13380">
    <property type="entry name" value="CoA_binding_2"/>
    <property type="match status" value="1"/>
</dbReference>
<dbReference type="Proteomes" id="UP001164745">
    <property type="component" value="Chromosome"/>
</dbReference>
<accession>A0ABY7BKI6</accession>
<evidence type="ECO:0000313" key="3">
    <source>
        <dbReference type="Proteomes" id="UP001164745"/>
    </source>
</evidence>
<dbReference type="RefSeq" id="WP_235374584.1">
    <property type="nucleotide sequence ID" value="NZ_CP113864.1"/>
</dbReference>
<dbReference type="SUPFAM" id="SSF51735">
    <property type="entry name" value="NAD(P)-binding Rossmann-fold domains"/>
    <property type="match status" value="1"/>
</dbReference>
<proteinExistence type="predicted"/>
<dbReference type="Gene3D" id="3.40.50.720">
    <property type="entry name" value="NAD(P)-binding Rossmann-like Domain"/>
    <property type="match status" value="1"/>
</dbReference>
<dbReference type="InterPro" id="IPR003781">
    <property type="entry name" value="CoA-bd"/>
</dbReference>
<sequence>MGGGGATPNKEKYGYLVFKRLLEKGYNVFAVNPFYSDIEGNKVYKSLEEVPHKIECVSMIVSPKKGEKYIKEAASIGVEYIWFQPGADDVRLINMCKELGIVPINDACVLVALNSLKR</sequence>
<dbReference type="EMBL" id="CP113864">
    <property type="protein sequence ID" value="WAM32591.1"/>
    <property type="molecule type" value="Genomic_DNA"/>
</dbReference>
<dbReference type="PANTHER" id="PTHR33303">
    <property type="entry name" value="CYTOPLASMIC PROTEIN-RELATED"/>
    <property type="match status" value="1"/>
</dbReference>
<keyword evidence="3" id="KW-1185">Reference proteome</keyword>
<dbReference type="PANTHER" id="PTHR33303:SF2">
    <property type="entry name" value="COA-BINDING DOMAIN-CONTAINING PROTEIN"/>
    <property type="match status" value="1"/>
</dbReference>
<evidence type="ECO:0000313" key="2">
    <source>
        <dbReference type="EMBL" id="WAM32591.1"/>
    </source>
</evidence>
<name>A0ABY7BKI6_9FIRM</name>
<feature type="domain" description="CoA-binding" evidence="1">
    <location>
        <begin position="1"/>
        <end position="87"/>
    </location>
</feature>
<evidence type="ECO:0000259" key="1">
    <source>
        <dbReference type="SMART" id="SM00881"/>
    </source>
</evidence>